<dbReference type="Pfam" id="PF03279">
    <property type="entry name" value="Lip_A_acyltrans"/>
    <property type="match status" value="1"/>
</dbReference>
<keyword evidence="8" id="KW-1185">Reference proteome</keyword>
<evidence type="ECO:0000256" key="5">
    <source>
        <dbReference type="ARBA" id="ARBA00023136"/>
    </source>
</evidence>
<sequence>MKKIGAQALILILFLWGKLSFKTAQRIGAMIGVLLYYCKSDMRRIARINIDKCFPELSDYHKRKLVKKTLQQTCMTGAEMPGILFKNPQKLLKQIQVVHGGDVSQRLYEEGRGVMVVAPHLGSYEIASMYYSSKYPSAMLYTPPKIKTLDKLILRARSRLCENMSPANQKGVKMLFKAIAKKEVIAMLTDQVPVDAGGTYIDFFGNPAKTMNFAGKLYERYKPAVVLSYAVRNADGKGLTLFNEDLEPLIKQYQAIDGVEDPVAYAFTKRFEEIIRQYPEQYQWTYKRFKYHPDRVDYYKKDKK</sequence>
<dbReference type="PANTHER" id="PTHR30606:SF10">
    <property type="entry name" value="PHOSPHATIDYLINOSITOL MANNOSIDE ACYLTRANSFERASE"/>
    <property type="match status" value="1"/>
</dbReference>
<protein>
    <submittedName>
        <fullName evidence="7">Lipid A biosynthesis lauroyl acyltransferase</fullName>
    </submittedName>
</protein>
<dbReference type="PIRSF" id="PIRSF026649">
    <property type="entry name" value="MsbB"/>
    <property type="match status" value="1"/>
</dbReference>
<dbReference type="GO" id="GO:0016746">
    <property type="term" value="F:acyltransferase activity"/>
    <property type="evidence" value="ECO:0007669"/>
    <property type="project" value="UniProtKB-KW"/>
</dbReference>
<gene>
    <name evidence="7" type="ORF">GCM10010995_03510</name>
</gene>
<accession>A0A8J3E7X4</accession>
<dbReference type="InterPro" id="IPR004960">
    <property type="entry name" value="LipA_acyltrans"/>
</dbReference>
<keyword evidence="3" id="KW-0997">Cell inner membrane</keyword>
<dbReference type="OrthoDB" id="9803456at2"/>
<dbReference type="AlphaFoldDB" id="A0A8J3E7X4"/>
<reference evidence="7" key="1">
    <citation type="journal article" date="2014" name="Int. J. Syst. Evol. Microbiol.">
        <title>Complete genome sequence of Corynebacterium casei LMG S-19264T (=DSM 44701T), isolated from a smear-ripened cheese.</title>
        <authorList>
            <consortium name="US DOE Joint Genome Institute (JGI-PGF)"/>
            <person name="Walter F."/>
            <person name="Albersmeier A."/>
            <person name="Kalinowski J."/>
            <person name="Ruckert C."/>
        </authorList>
    </citation>
    <scope>NUCLEOTIDE SEQUENCE</scope>
    <source>
        <strain evidence="7">CGMCC 1.15758</strain>
    </source>
</reference>
<name>A0A8J3E7X4_9GAMM</name>
<keyword evidence="4" id="KW-0808">Transferase</keyword>
<evidence type="ECO:0000256" key="2">
    <source>
        <dbReference type="ARBA" id="ARBA00022475"/>
    </source>
</evidence>
<dbReference type="EMBL" id="BMJS01000002">
    <property type="protein sequence ID" value="GGF89490.1"/>
    <property type="molecule type" value="Genomic_DNA"/>
</dbReference>
<keyword evidence="6 7" id="KW-0012">Acyltransferase</keyword>
<dbReference type="GO" id="GO:0005886">
    <property type="term" value="C:plasma membrane"/>
    <property type="evidence" value="ECO:0007669"/>
    <property type="project" value="UniProtKB-SubCell"/>
</dbReference>
<dbReference type="RefSeq" id="WP_117001450.1">
    <property type="nucleotide sequence ID" value="NZ_BMJS01000002.1"/>
</dbReference>
<evidence type="ECO:0000313" key="8">
    <source>
        <dbReference type="Proteomes" id="UP000636949"/>
    </source>
</evidence>
<evidence type="ECO:0000256" key="3">
    <source>
        <dbReference type="ARBA" id="ARBA00022519"/>
    </source>
</evidence>
<keyword evidence="2" id="KW-1003">Cell membrane</keyword>
<evidence type="ECO:0000313" key="7">
    <source>
        <dbReference type="EMBL" id="GGF89490.1"/>
    </source>
</evidence>
<organism evidence="7 8">
    <name type="scientific">Cysteiniphilum litorale</name>
    <dbReference type="NCBI Taxonomy" id="2056700"/>
    <lineage>
        <taxon>Bacteria</taxon>
        <taxon>Pseudomonadati</taxon>
        <taxon>Pseudomonadota</taxon>
        <taxon>Gammaproteobacteria</taxon>
        <taxon>Thiotrichales</taxon>
        <taxon>Fastidiosibacteraceae</taxon>
        <taxon>Cysteiniphilum</taxon>
    </lineage>
</organism>
<proteinExistence type="predicted"/>
<dbReference type="CDD" id="cd07984">
    <property type="entry name" value="LPLAT_LABLAT-like"/>
    <property type="match status" value="1"/>
</dbReference>
<comment type="caution">
    <text evidence="7">The sequence shown here is derived from an EMBL/GenBank/DDBJ whole genome shotgun (WGS) entry which is preliminary data.</text>
</comment>
<evidence type="ECO:0000256" key="1">
    <source>
        <dbReference type="ARBA" id="ARBA00004533"/>
    </source>
</evidence>
<keyword evidence="5" id="KW-0472">Membrane</keyword>
<reference evidence="7" key="2">
    <citation type="submission" date="2020-09" db="EMBL/GenBank/DDBJ databases">
        <authorList>
            <person name="Sun Q."/>
            <person name="Zhou Y."/>
        </authorList>
    </citation>
    <scope>NUCLEOTIDE SEQUENCE</scope>
    <source>
        <strain evidence="7">CGMCC 1.15758</strain>
    </source>
</reference>
<dbReference type="GO" id="GO:0009247">
    <property type="term" value="P:glycolipid biosynthetic process"/>
    <property type="evidence" value="ECO:0007669"/>
    <property type="project" value="UniProtKB-ARBA"/>
</dbReference>
<evidence type="ECO:0000256" key="6">
    <source>
        <dbReference type="ARBA" id="ARBA00023315"/>
    </source>
</evidence>
<comment type="subcellular location">
    <subcellularLocation>
        <location evidence="1">Cell inner membrane</location>
    </subcellularLocation>
</comment>
<evidence type="ECO:0000256" key="4">
    <source>
        <dbReference type="ARBA" id="ARBA00022679"/>
    </source>
</evidence>
<dbReference type="PANTHER" id="PTHR30606">
    <property type="entry name" value="LIPID A BIOSYNTHESIS LAUROYL ACYLTRANSFERASE"/>
    <property type="match status" value="1"/>
</dbReference>
<dbReference type="Proteomes" id="UP000636949">
    <property type="component" value="Unassembled WGS sequence"/>
</dbReference>